<feature type="compositionally biased region" description="Polar residues" evidence="1">
    <location>
        <begin position="129"/>
        <end position="155"/>
    </location>
</feature>
<reference evidence="3" key="1">
    <citation type="journal article" date="2012" name="Proc. Natl. Acad. Sci. U.S.A.">
        <title>Genome sequence of the button mushroom Agaricus bisporus reveals mechanisms governing adaptation to a humic-rich ecological niche.</title>
        <authorList>
            <person name="Morin E."/>
            <person name="Kohler A."/>
            <person name="Baker A.R."/>
            <person name="Foulongne-Oriol M."/>
            <person name="Lombard V."/>
            <person name="Nagy L.G."/>
            <person name="Ohm R.A."/>
            <person name="Patyshakuliyeva A."/>
            <person name="Brun A."/>
            <person name="Aerts A.L."/>
            <person name="Bailey A.M."/>
            <person name="Billette C."/>
            <person name="Coutinho P.M."/>
            <person name="Deakin G."/>
            <person name="Doddapaneni H."/>
            <person name="Floudas D."/>
            <person name="Grimwood J."/>
            <person name="Hilden K."/>
            <person name="Kuees U."/>
            <person name="LaButti K.M."/>
            <person name="Lapidus A."/>
            <person name="Lindquist E.A."/>
            <person name="Lucas S.M."/>
            <person name="Murat C."/>
            <person name="Riley R.W."/>
            <person name="Salamov A.A."/>
            <person name="Schmutz J."/>
            <person name="Subramanian V."/>
            <person name="Woesten H.A.B."/>
            <person name="Xu J."/>
            <person name="Eastwood D.C."/>
            <person name="Foster G.D."/>
            <person name="Sonnenberg A.S."/>
            <person name="Cullen D."/>
            <person name="de Vries R.P."/>
            <person name="Lundell T."/>
            <person name="Hibbett D.S."/>
            <person name="Henrissat B."/>
            <person name="Burton K.S."/>
            <person name="Kerrigan R.W."/>
            <person name="Challen M.P."/>
            <person name="Grigoriev I.V."/>
            <person name="Martin F."/>
        </authorList>
    </citation>
    <scope>NUCLEOTIDE SEQUENCE [LARGE SCALE GENOMIC DNA]</scope>
    <source>
        <strain evidence="3">JB137-S8 / ATCC MYA-4627 / FGSC 10392</strain>
    </source>
</reference>
<feature type="region of interest" description="Disordered" evidence="1">
    <location>
        <begin position="80"/>
        <end position="110"/>
    </location>
</feature>
<organism evidence="2 3">
    <name type="scientific">Agaricus bisporus var. burnettii (strain JB137-S8 / ATCC MYA-4627 / FGSC 10392)</name>
    <name type="common">White button mushroom</name>
    <dbReference type="NCBI Taxonomy" id="597362"/>
    <lineage>
        <taxon>Eukaryota</taxon>
        <taxon>Fungi</taxon>
        <taxon>Dikarya</taxon>
        <taxon>Basidiomycota</taxon>
        <taxon>Agaricomycotina</taxon>
        <taxon>Agaricomycetes</taxon>
        <taxon>Agaricomycetidae</taxon>
        <taxon>Agaricales</taxon>
        <taxon>Agaricineae</taxon>
        <taxon>Agaricaceae</taxon>
        <taxon>Agaricus</taxon>
    </lineage>
</organism>
<evidence type="ECO:0000313" key="3">
    <source>
        <dbReference type="Proteomes" id="UP000008493"/>
    </source>
</evidence>
<feature type="region of interest" description="Disordered" evidence="1">
    <location>
        <begin position="129"/>
        <end position="178"/>
    </location>
</feature>
<dbReference type="EMBL" id="JH971390">
    <property type="protein sequence ID" value="EKM79288.1"/>
    <property type="molecule type" value="Genomic_DNA"/>
</dbReference>
<dbReference type="GeneID" id="18824136"/>
<dbReference type="Proteomes" id="UP000008493">
    <property type="component" value="Unassembled WGS sequence"/>
</dbReference>
<accession>K5X7V7</accession>
<proteinExistence type="predicted"/>
<dbReference type="InParanoid" id="K5X7V7"/>
<evidence type="ECO:0000313" key="2">
    <source>
        <dbReference type="EMBL" id="EKM79288.1"/>
    </source>
</evidence>
<gene>
    <name evidence="2" type="ORF">AGABI1DRAFT_113860</name>
</gene>
<keyword evidence="3" id="KW-1185">Reference proteome</keyword>
<dbReference type="OMA" id="ISVGEYN"/>
<sequence length="280" mass="30925">MATYYTAPRHRAPPIQTPSYSQTVSEHDWDLISQSSYIFPDPESAEVSPTPRSAVSYSSTASFSEISVSELGSEGFSPFCTPEIDPPVTAISRPPRSSLPPSLKSRRQGQILRPDLPWSRQFDIQKTIPSDAESLNDTQQSISDTHTLPRSNSSFRHPLSRIPATSSPHLKRRSQAHRRTPQYPMPFLSFFSSLLRVDESTLDLLVLLDSKGPVLFPAEDISEVDFDAKGETAIPAVSHGVEKFISTVADDSGENLVWQGLLSFDVISVGEYNMTSISIN</sequence>
<protein>
    <submittedName>
        <fullName evidence="2">Uncharacterized protein</fullName>
    </submittedName>
</protein>
<name>K5X7V7_AGABU</name>
<dbReference type="RefSeq" id="XP_007329999.1">
    <property type="nucleotide sequence ID" value="XM_007329937.1"/>
</dbReference>
<dbReference type="KEGG" id="abp:AGABI1DRAFT113860"/>
<dbReference type="AlphaFoldDB" id="K5X7V7"/>
<evidence type="ECO:0000256" key="1">
    <source>
        <dbReference type="SAM" id="MobiDB-lite"/>
    </source>
</evidence>
<dbReference type="HOGENOM" id="CLU_983420_0_0_1"/>
<feature type="compositionally biased region" description="Low complexity" evidence="1">
    <location>
        <begin position="92"/>
        <end position="103"/>
    </location>
</feature>
<feature type="region of interest" description="Disordered" evidence="1">
    <location>
        <begin position="1"/>
        <end position="21"/>
    </location>
</feature>
<feature type="compositionally biased region" description="Basic residues" evidence="1">
    <location>
        <begin position="169"/>
        <end position="178"/>
    </location>
</feature>